<dbReference type="Gene3D" id="3.40.50.720">
    <property type="entry name" value="NAD(P)-binding Rossmann-like Domain"/>
    <property type="match status" value="1"/>
</dbReference>
<dbReference type="Pfam" id="PF00107">
    <property type="entry name" value="ADH_zinc_N"/>
    <property type="match status" value="1"/>
</dbReference>
<sequence>MDIKIDDIVKQVLSEVGTPKVDKTPFTLERKPVFTGKETGRTAVLSSPENYEVKDCEIPKISGKEILVQVEGCCVSPSDTAEFMKEKRIGQAVFTGQQGTGVIVKLGSPALQDAKGNTLKVGDRIVAVKKAGGSASSFSGNRMHSGIMSNGWFSNYIVLQAGNQIYQVNDLDLESRLLTETAIAVNSAVQRAEKLNHLEDTKKVIVLGCGLEGLTAIAALKCMGIRQIIAIDGSETRLKLAKEFGAPEVIDYRDKKGMPAILEKIKKYTGGTLADTVFQCTTSSLGRSTAKRLIKPSGSVCELGYILGRGKATAKFYEETMPSGGRFYSSRDYEECFSFLKKAQEKEIPLYKLITHRYLLPQINEAHWAAIREEGLLVSVFNR</sequence>
<dbReference type="PANTHER" id="PTHR43401:SF4">
    <property type="entry name" value="D-ARABINOSE 1-DEHYDROGENASE (NADP(+))"/>
    <property type="match status" value="1"/>
</dbReference>
<comment type="caution">
    <text evidence="4">The sequence shown here is derived from an EMBL/GenBank/DDBJ whole genome shotgun (WGS) entry which is preliminary data.</text>
</comment>
<dbReference type="Pfam" id="PF08240">
    <property type="entry name" value="ADH_N"/>
    <property type="match status" value="1"/>
</dbReference>
<feature type="domain" description="Alcohol dehydrogenase-like C-terminal" evidence="2">
    <location>
        <begin position="213"/>
        <end position="312"/>
    </location>
</feature>
<dbReference type="PANTHER" id="PTHR43401">
    <property type="entry name" value="L-THREONINE 3-DEHYDROGENASE"/>
    <property type="match status" value="1"/>
</dbReference>
<accession>A0A2Y9BK89</accession>
<gene>
    <name evidence="4" type="ORF">A8806_12058</name>
</gene>
<dbReference type="Proteomes" id="UP000245845">
    <property type="component" value="Unassembled WGS sequence"/>
</dbReference>
<reference evidence="4 5" key="1">
    <citation type="submission" date="2018-05" db="EMBL/GenBank/DDBJ databases">
        <title>The Hungate 1000. A catalogue of reference genomes from the rumen microbiome.</title>
        <authorList>
            <person name="Kelly W."/>
        </authorList>
    </citation>
    <scope>NUCLEOTIDE SEQUENCE [LARGE SCALE GENOMIC DNA]</scope>
    <source>
        <strain evidence="4 5">NLAE-zl-C242</strain>
    </source>
</reference>
<protein>
    <submittedName>
        <fullName evidence="4">L-iditol 2-dehydrogenase</fullName>
    </submittedName>
</protein>
<dbReference type="SUPFAM" id="SSF51735">
    <property type="entry name" value="NAD(P)-binding Rossmann-fold domains"/>
    <property type="match status" value="1"/>
</dbReference>
<dbReference type="InterPro" id="IPR036291">
    <property type="entry name" value="NAD(P)-bd_dom_sf"/>
</dbReference>
<evidence type="ECO:0000259" key="2">
    <source>
        <dbReference type="Pfam" id="PF00107"/>
    </source>
</evidence>
<name>A0A2Y9BK89_9FIRM</name>
<dbReference type="Gene3D" id="3.90.180.10">
    <property type="entry name" value="Medium-chain alcohol dehydrogenases, catalytic domain"/>
    <property type="match status" value="1"/>
</dbReference>
<dbReference type="InterPro" id="IPR011032">
    <property type="entry name" value="GroES-like_sf"/>
</dbReference>
<dbReference type="EMBL" id="QGDL01000020">
    <property type="protein sequence ID" value="PWJ21489.1"/>
    <property type="molecule type" value="Genomic_DNA"/>
</dbReference>
<keyword evidence="5" id="KW-1185">Reference proteome</keyword>
<feature type="domain" description="Alcohol dehydrogenase-like N-terminal" evidence="3">
    <location>
        <begin position="64"/>
        <end position="167"/>
    </location>
</feature>
<organism evidence="4 5">
    <name type="scientific">Faecalicatena orotica</name>
    <dbReference type="NCBI Taxonomy" id="1544"/>
    <lineage>
        <taxon>Bacteria</taxon>
        <taxon>Bacillati</taxon>
        <taxon>Bacillota</taxon>
        <taxon>Clostridia</taxon>
        <taxon>Lachnospirales</taxon>
        <taxon>Lachnospiraceae</taxon>
        <taxon>Faecalicatena</taxon>
    </lineage>
</organism>
<evidence type="ECO:0000313" key="4">
    <source>
        <dbReference type="EMBL" id="PWJ21489.1"/>
    </source>
</evidence>
<dbReference type="InterPro" id="IPR050129">
    <property type="entry name" value="Zn_alcohol_dh"/>
</dbReference>
<evidence type="ECO:0000259" key="3">
    <source>
        <dbReference type="Pfam" id="PF08240"/>
    </source>
</evidence>
<keyword evidence="1" id="KW-0560">Oxidoreductase</keyword>
<dbReference type="AlphaFoldDB" id="A0A2Y9BK89"/>
<dbReference type="InterPro" id="IPR013154">
    <property type="entry name" value="ADH-like_N"/>
</dbReference>
<evidence type="ECO:0000256" key="1">
    <source>
        <dbReference type="ARBA" id="ARBA00023002"/>
    </source>
</evidence>
<dbReference type="OrthoDB" id="2064578at2"/>
<dbReference type="GO" id="GO:0016491">
    <property type="term" value="F:oxidoreductase activity"/>
    <property type="evidence" value="ECO:0007669"/>
    <property type="project" value="UniProtKB-KW"/>
</dbReference>
<evidence type="ECO:0000313" key="5">
    <source>
        <dbReference type="Proteomes" id="UP000245845"/>
    </source>
</evidence>
<dbReference type="InterPro" id="IPR013149">
    <property type="entry name" value="ADH-like_C"/>
</dbReference>
<dbReference type="RefSeq" id="WP_109733692.1">
    <property type="nucleotide sequence ID" value="NZ_BAAACK010000021.1"/>
</dbReference>
<proteinExistence type="predicted"/>
<dbReference type="SUPFAM" id="SSF50129">
    <property type="entry name" value="GroES-like"/>
    <property type="match status" value="1"/>
</dbReference>